<name>A0A0F9JXD1_9ZZZZ</name>
<evidence type="ECO:0000313" key="2">
    <source>
        <dbReference type="EMBL" id="KKM67126.1"/>
    </source>
</evidence>
<proteinExistence type="predicted"/>
<protein>
    <submittedName>
        <fullName evidence="2">Uncharacterized protein</fullName>
    </submittedName>
</protein>
<reference evidence="2" key="1">
    <citation type="journal article" date="2015" name="Nature">
        <title>Complex archaea that bridge the gap between prokaryotes and eukaryotes.</title>
        <authorList>
            <person name="Spang A."/>
            <person name="Saw J.H."/>
            <person name="Jorgensen S.L."/>
            <person name="Zaremba-Niedzwiedzka K."/>
            <person name="Martijn J."/>
            <person name="Lind A.E."/>
            <person name="van Eijk R."/>
            <person name="Schleper C."/>
            <person name="Guy L."/>
            <person name="Ettema T.J."/>
        </authorList>
    </citation>
    <scope>NUCLEOTIDE SEQUENCE</scope>
</reference>
<evidence type="ECO:0000256" key="1">
    <source>
        <dbReference type="SAM" id="MobiDB-lite"/>
    </source>
</evidence>
<feature type="compositionally biased region" description="Basic and acidic residues" evidence="1">
    <location>
        <begin position="52"/>
        <end position="72"/>
    </location>
</feature>
<gene>
    <name evidence="2" type="ORF">LCGC14_1474290</name>
</gene>
<dbReference type="AlphaFoldDB" id="A0A0F9JXD1"/>
<sequence length="72" mass="8390">MKFLCLFGHDWIEGRMSSPQTRKHIKSKAKPTTNRQCFRCGKREMRADEDEKEHAARVKMREGLDTAHGIDS</sequence>
<organism evidence="2">
    <name type="scientific">marine sediment metagenome</name>
    <dbReference type="NCBI Taxonomy" id="412755"/>
    <lineage>
        <taxon>unclassified sequences</taxon>
        <taxon>metagenomes</taxon>
        <taxon>ecological metagenomes</taxon>
    </lineage>
</organism>
<accession>A0A0F9JXD1</accession>
<dbReference type="EMBL" id="LAZR01010405">
    <property type="protein sequence ID" value="KKM67126.1"/>
    <property type="molecule type" value="Genomic_DNA"/>
</dbReference>
<comment type="caution">
    <text evidence="2">The sequence shown here is derived from an EMBL/GenBank/DDBJ whole genome shotgun (WGS) entry which is preliminary data.</text>
</comment>
<feature type="region of interest" description="Disordered" evidence="1">
    <location>
        <begin position="48"/>
        <end position="72"/>
    </location>
</feature>